<dbReference type="AlphaFoldDB" id="A0A0E9X4L5"/>
<reference evidence="1" key="1">
    <citation type="submission" date="2014-11" db="EMBL/GenBank/DDBJ databases">
        <authorList>
            <person name="Amaro Gonzalez C."/>
        </authorList>
    </citation>
    <scope>NUCLEOTIDE SEQUENCE</scope>
</reference>
<sequence>MRPIPALTNYIFFKGGAINSSAGFISAVNVYGTTDMQTLTSGFSRDIYSIAAYYTITAYILQISAHSPIEHRADLRRSGGCHCEVRRSACWEC</sequence>
<protein>
    <submittedName>
        <fullName evidence="1">Uncharacterized protein</fullName>
    </submittedName>
</protein>
<dbReference type="EMBL" id="GBXM01011777">
    <property type="protein sequence ID" value="JAH96800.1"/>
    <property type="molecule type" value="Transcribed_RNA"/>
</dbReference>
<reference evidence="1" key="2">
    <citation type="journal article" date="2015" name="Fish Shellfish Immunol.">
        <title>Early steps in the European eel (Anguilla anguilla)-Vibrio vulnificus interaction in the gills: Role of the RtxA13 toxin.</title>
        <authorList>
            <person name="Callol A."/>
            <person name="Pajuelo D."/>
            <person name="Ebbesson L."/>
            <person name="Teles M."/>
            <person name="MacKenzie S."/>
            <person name="Amaro C."/>
        </authorList>
    </citation>
    <scope>NUCLEOTIDE SEQUENCE</scope>
</reference>
<proteinExistence type="predicted"/>
<evidence type="ECO:0000313" key="1">
    <source>
        <dbReference type="EMBL" id="JAH96800.1"/>
    </source>
</evidence>
<name>A0A0E9X4L5_ANGAN</name>
<accession>A0A0E9X4L5</accession>
<organism evidence="1">
    <name type="scientific">Anguilla anguilla</name>
    <name type="common">European freshwater eel</name>
    <name type="synonym">Muraena anguilla</name>
    <dbReference type="NCBI Taxonomy" id="7936"/>
    <lineage>
        <taxon>Eukaryota</taxon>
        <taxon>Metazoa</taxon>
        <taxon>Chordata</taxon>
        <taxon>Craniata</taxon>
        <taxon>Vertebrata</taxon>
        <taxon>Euteleostomi</taxon>
        <taxon>Actinopterygii</taxon>
        <taxon>Neopterygii</taxon>
        <taxon>Teleostei</taxon>
        <taxon>Anguilliformes</taxon>
        <taxon>Anguillidae</taxon>
        <taxon>Anguilla</taxon>
    </lineage>
</organism>